<evidence type="ECO:0000313" key="1">
    <source>
        <dbReference type="EMBL" id="OWR44998.1"/>
    </source>
</evidence>
<proteinExistence type="predicted"/>
<gene>
    <name evidence="1" type="ORF">KGM_204634</name>
</gene>
<accession>A0A212EU35</accession>
<organism evidence="1 2">
    <name type="scientific">Danaus plexippus plexippus</name>
    <dbReference type="NCBI Taxonomy" id="278856"/>
    <lineage>
        <taxon>Eukaryota</taxon>
        <taxon>Metazoa</taxon>
        <taxon>Ecdysozoa</taxon>
        <taxon>Arthropoda</taxon>
        <taxon>Hexapoda</taxon>
        <taxon>Insecta</taxon>
        <taxon>Pterygota</taxon>
        <taxon>Neoptera</taxon>
        <taxon>Endopterygota</taxon>
        <taxon>Lepidoptera</taxon>
        <taxon>Glossata</taxon>
        <taxon>Ditrysia</taxon>
        <taxon>Papilionoidea</taxon>
        <taxon>Nymphalidae</taxon>
        <taxon>Danainae</taxon>
        <taxon>Danaini</taxon>
        <taxon>Danaina</taxon>
        <taxon>Danaus</taxon>
        <taxon>Danaus</taxon>
    </lineage>
</organism>
<dbReference type="AlphaFoldDB" id="A0A212EU35"/>
<protein>
    <submittedName>
        <fullName evidence="1">Uncharacterized protein</fullName>
    </submittedName>
</protein>
<dbReference type="KEGG" id="dpl:KGM_204634"/>
<evidence type="ECO:0000313" key="2">
    <source>
        <dbReference type="Proteomes" id="UP000007151"/>
    </source>
</evidence>
<reference evidence="1 2" key="1">
    <citation type="journal article" date="2011" name="Cell">
        <title>The monarch butterfly genome yields insights into long-distance migration.</title>
        <authorList>
            <person name="Zhan S."/>
            <person name="Merlin C."/>
            <person name="Boore J.L."/>
            <person name="Reppert S.M."/>
        </authorList>
    </citation>
    <scope>NUCLEOTIDE SEQUENCE [LARGE SCALE GENOMIC DNA]</scope>
    <source>
        <strain evidence="1">F-2</strain>
    </source>
</reference>
<sequence length="77" mass="8469">MGGAWGDMRCQTPPLALKPRRSIKGSHGLEAFSSIQASRPGRTAKFLQSLRRTLTRRQCGCCNPVKTLPLNLKDTSN</sequence>
<name>A0A212EU35_DANPL</name>
<dbReference type="Proteomes" id="UP000007151">
    <property type="component" value="Unassembled WGS sequence"/>
</dbReference>
<comment type="caution">
    <text evidence="1">The sequence shown here is derived from an EMBL/GenBank/DDBJ whole genome shotgun (WGS) entry which is preliminary data.</text>
</comment>
<dbReference type="InParanoid" id="A0A212EU35"/>
<keyword evidence="2" id="KW-1185">Reference proteome</keyword>
<dbReference type="EMBL" id="AGBW02012474">
    <property type="protein sequence ID" value="OWR44998.1"/>
    <property type="molecule type" value="Genomic_DNA"/>
</dbReference>